<evidence type="ECO:0000256" key="1">
    <source>
        <dbReference type="ARBA" id="ARBA00005054"/>
    </source>
</evidence>
<dbReference type="CDD" id="cd08645">
    <property type="entry name" value="FMT_core_GART"/>
    <property type="match status" value="1"/>
</dbReference>
<dbReference type="GO" id="GO:0005829">
    <property type="term" value="C:cytosol"/>
    <property type="evidence" value="ECO:0007669"/>
    <property type="project" value="TreeGrafter"/>
</dbReference>
<comment type="function">
    <text evidence="6">Catalyzes the transfer of a formyl group from 10-formyltetrahydrofolate to 5-phospho-ribosyl-glycinamide (GAR), producing 5-phospho-ribosyl-N-formylglycinamide (FGAR) and tetrahydrofolate.</text>
</comment>
<comment type="pathway">
    <text evidence="1 6">Purine metabolism; IMP biosynthesis via de novo pathway; N(2)-formyl-N(1)-(5-phospho-D-ribosyl)glycinamide from N(1)-(5-phospho-D-ribosyl)glycinamide (10-formyl THF route): step 1/1.</text>
</comment>
<sequence>MSRSRVAILVSGRGSNMAALIDAAAEPSFPAEIIGVISNRPSAGALAIAERAGVATTVVDHKAFPSREAFDDALHAELVRLAPDVVCFAGFMRLLTAGFIERWEGRMLNIHPALLPSFKGLDTHARALEAGVKLHGCTVHLVTAEMDAGPIVAQAAAPVLDGDDEPTLAARVLALEHRLYPRALAMWARGEARLAGGRVRTDGRDGEPPAALIWP</sequence>
<gene>
    <name evidence="6" type="primary">purN</name>
    <name evidence="8" type="ORF">EK403_08305</name>
</gene>
<comment type="similarity">
    <text evidence="4 6">Belongs to the GART family.</text>
</comment>
<accession>A0A4Q0MK54</accession>
<keyword evidence="9" id="KW-1185">Reference proteome</keyword>
<dbReference type="EC" id="2.1.2.2" evidence="6"/>
<dbReference type="RefSeq" id="WP_128777030.1">
    <property type="nucleotide sequence ID" value="NZ_RYFI01000006.1"/>
</dbReference>
<dbReference type="InterPro" id="IPR036477">
    <property type="entry name" value="Formyl_transf_N_sf"/>
</dbReference>
<dbReference type="SUPFAM" id="SSF53328">
    <property type="entry name" value="Formyltransferase"/>
    <property type="match status" value="1"/>
</dbReference>
<feature type="binding site" evidence="6">
    <location>
        <position position="109"/>
    </location>
    <ligand>
        <name>(6R)-10-formyltetrahydrofolate</name>
        <dbReference type="ChEBI" id="CHEBI:195366"/>
    </ligand>
</feature>
<evidence type="ECO:0000259" key="7">
    <source>
        <dbReference type="Pfam" id="PF00551"/>
    </source>
</evidence>
<name>A0A4Q0MK54_9HYPH</name>
<feature type="binding site" evidence="6">
    <location>
        <position position="67"/>
    </location>
    <ligand>
        <name>(6R)-10-formyltetrahydrofolate</name>
        <dbReference type="ChEBI" id="CHEBI:195366"/>
    </ligand>
</feature>
<dbReference type="Pfam" id="PF00551">
    <property type="entry name" value="Formyl_trans_N"/>
    <property type="match status" value="1"/>
</dbReference>
<comment type="caution">
    <text evidence="8">The sequence shown here is derived from an EMBL/GenBank/DDBJ whole genome shotgun (WGS) entry which is preliminary data.</text>
</comment>
<dbReference type="Gene3D" id="3.40.50.170">
    <property type="entry name" value="Formyl transferase, N-terminal domain"/>
    <property type="match status" value="1"/>
</dbReference>
<dbReference type="GO" id="GO:0004644">
    <property type="term" value="F:phosphoribosylglycinamide formyltransferase activity"/>
    <property type="evidence" value="ECO:0007669"/>
    <property type="project" value="UniProtKB-UniRule"/>
</dbReference>
<dbReference type="UniPathway" id="UPA00074">
    <property type="reaction ID" value="UER00126"/>
</dbReference>
<evidence type="ECO:0000256" key="6">
    <source>
        <dbReference type="HAMAP-Rule" id="MF_01930"/>
    </source>
</evidence>
<feature type="domain" description="Formyl transferase N-terminal" evidence="7">
    <location>
        <begin position="5"/>
        <end position="184"/>
    </location>
</feature>
<keyword evidence="3 6" id="KW-0658">Purine biosynthesis</keyword>
<evidence type="ECO:0000256" key="3">
    <source>
        <dbReference type="ARBA" id="ARBA00022755"/>
    </source>
</evidence>
<dbReference type="EMBL" id="RYFI01000006">
    <property type="protein sequence ID" value="RXF73958.1"/>
    <property type="molecule type" value="Genomic_DNA"/>
</dbReference>
<dbReference type="HAMAP" id="MF_01930">
    <property type="entry name" value="PurN"/>
    <property type="match status" value="1"/>
</dbReference>
<feature type="binding site" evidence="6">
    <location>
        <begin position="14"/>
        <end position="16"/>
    </location>
    <ligand>
        <name>N(1)-(5-phospho-beta-D-ribosyl)glycinamide</name>
        <dbReference type="ChEBI" id="CHEBI:143788"/>
    </ligand>
</feature>
<keyword evidence="2 6" id="KW-0808">Transferase</keyword>
<protein>
    <recommendedName>
        <fullName evidence="6">Phosphoribosylglycinamide formyltransferase</fullName>
        <ecNumber evidence="6">2.1.2.2</ecNumber>
    </recommendedName>
    <alternativeName>
        <fullName evidence="6">5'-phosphoribosylglycinamide transformylase</fullName>
    </alternativeName>
    <alternativeName>
        <fullName evidence="6">GAR transformylase</fullName>
        <shortName evidence="6">GART</shortName>
    </alternativeName>
</protein>
<dbReference type="Proteomes" id="UP000289708">
    <property type="component" value="Unassembled WGS sequence"/>
</dbReference>
<feature type="active site" description="Proton donor" evidence="6">
    <location>
        <position position="111"/>
    </location>
</feature>
<reference evidence="8 9" key="1">
    <citation type="submission" date="2018-12" db="EMBL/GenBank/DDBJ databases">
        <title>bacterium Hansschlegelia zhihuaiae S113.</title>
        <authorList>
            <person name="He J."/>
        </authorList>
    </citation>
    <scope>NUCLEOTIDE SEQUENCE [LARGE SCALE GENOMIC DNA]</scope>
    <source>
        <strain evidence="8 9">S 113</strain>
    </source>
</reference>
<dbReference type="InterPro" id="IPR002376">
    <property type="entry name" value="Formyl_transf_N"/>
</dbReference>
<feature type="binding site" evidence="6">
    <location>
        <begin position="92"/>
        <end position="95"/>
    </location>
    <ligand>
        <name>(6R)-10-formyltetrahydrofolate</name>
        <dbReference type="ChEBI" id="CHEBI:195366"/>
    </ligand>
</feature>
<dbReference type="OrthoDB" id="9806170at2"/>
<comment type="catalytic activity">
    <reaction evidence="5 6">
        <text>N(1)-(5-phospho-beta-D-ribosyl)glycinamide + (6R)-10-formyltetrahydrofolate = N(2)-formyl-N(1)-(5-phospho-beta-D-ribosyl)glycinamide + (6S)-5,6,7,8-tetrahydrofolate + H(+)</text>
        <dbReference type="Rhea" id="RHEA:15053"/>
        <dbReference type="ChEBI" id="CHEBI:15378"/>
        <dbReference type="ChEBI" id="CHEBI:57453"/>
        <dbReference type="ChEBI" id="CHEBI:143788"/>
        <dbReference type="ChEBI" id="CHEBI:147286"/>
        <dbReference type="ChEBI" id="CHEBI:195366"/>
        <dbReference type="EC" id="2.1.2.2"/>
    </reaction>
</comment>
<dbReference type="GO" id="GO:0006189">
    <property type="term" value="P:'de novo' IMP biosynthetic process"/>
    <property type="evidence" value="ECO:0007669"/>
    <property type="project" value="UniProtKB-UniRule"/>
</dbReference>
<dbReference type="PROSITE" id="PS00373">
    <property type="entry name" value="GART"/>
    <property type="match status" value="1"/>
</dbReference>
<dbReference type="NCBIfam" id="TIGR00639">
    <property type="entry name" value="PurN"/>
    <property type="match status" value="1"/>
</dbReference>
<proteinExistence type="inferred from homology"/>
<evidence type="ECO:0000313" key="9">
    <source>
        <dbReference type="Proteomes" id="UP000289708"/>
    </source>
</evidence>
<evidence type="ECO:0000256" key="5">
    <source>
        <dbReference type="ARBA" id="ARBA00047664"/>
    </source>
</evidence>
<dbReference type="PANTHER" id="PTHR43369:SF2">
    <property type="entry name" value="PHOSPHORIBOSYLGLYCINAMIDE FORMYLTRANSFERASE"/>
    <property type="match status" value="1"/>
</dbReference>
<evidence type="ECO:0000256" key="2">
    <source>
        <dbReference type="ARBA" id="ARBA00022679"/>
    </source>
</evidence>
<organism evidence="8 9">
    <name type="scientific">Hansschlegelia zhihuaiae</name>
    <dbReference type="NCBI Taxonomy" id="405005"/>
    <lineage>
        <taxon>Bacteria</taxon>
        <taxon>Pseudomonadati</taxon>
        <taxon>Pseudomonadota</taxon>
        <taxon>Alphaproteobacteria</taxon>
        <taxon>Hyphomicrobiales</taxon>
        <taxon>Methylopilaceae</taxon>
        <taxon>Hansschlegelia</taxon>
    </lineage>
</organism>
<evidence type="ECO:0000313" key="8">
    <source>
        <dbReference type="EMBL" id="RXF73958.1"/>
    </source>
</evidence>
<evidence type="ECO:0000256" key="4">
    <source>
        <dbReference type="ARBA" id="ARBA00038440"/>
    </source>
</evidence>
<dbReference type="InterPro" id="IPR001555">
    <property type="entry name" value="GART_AS"/>
</dbReference>
<dbReference type="InterPro" id="IPR004607">
    <property type="entry name" value="GART"/>
</dbReference>
<dbReference type="AlphaFoldDB" id="A0A4Q0MK54"/>
<dbReference type="PANTHER" id="PTHR43369">
    <property type="entry name" value="PHOSPHORIBOSYLGLYCINAMIDE FORMYLTRANSFERASE"/>
    <property type="match status" value="1"/>
</dbReference>
<feature type="site" description="Raises pKa of active site His" evidence="6">
    <location>
        <position position="147"/>
    </location>
</feature>